<proteinExistence type="inferred from homology"/>
<keyword evidence="4 8" id="KW-1133">Transmembrane helix</keyword>
<dbReference type="AlphaFoldDB" id="A0ABD2XU92"/>
<feature type="transmembrane region" description="Helical" evidence="8">
    <location>
        <begin position="181"/>
        <end position="202"/>
    </location>
</feature>
<keyword evidence="10" id="KW-1185">Reference proteome</keyword>
<evidence type="ECO:0008006" key="11">
    <source>
        <dbReference type="Google" id="ProtNLM"/>
    </source>
</evidence>
<gene>
    <name evidence="9" type="ORF">ACH5RR_041190</name>
</gene>
<name>A0ABD2XU92_9GENT</name>
<dbReference type="Proteomes" id="UP001630127">
    <property type="component" value="Unassembled WGS sequence"/>
</dbReference>
<keyword evidence="5 8" id="KW-0472">Membrane</keyword>
<evidence type="ECO:0000256" key="2">
    <source>
        <dbReference type="ARBA" id="ARBA00005982"/>
    </source>
</evidence>
<feature type="transmembrane region" description="Helical" evidence="8">
    <location>
        <begin position="92"/>
        <end position="116"/>
    </location>
</feature>
<dbReference type="SUPFAM" id="SSF103473">
    <property type="entry name" value="MFS general substrate transporter"/>
    <property type="match status" value="1"/>
</dbReference>
<comment type="caution">
    <text evidence="9">The sequence shown here is derived from an EMBL/GenBank/DDBJ whole genome shotgun (WGS) entry which is preliminary data.</text>
</comment>
<feature type="transmembrane region" description="Helical" evidence="8">
    <location>
        <begin position="487"/>
        <end position="514"/>
    </location>
</feature>
<feature type="transmembrane region" description="Helical" evidence="8">
    <location>
        <begin position="365"/>
        <end position="385"/>
    </location>
</feature>
<dbReference type="CDD" id="cd17416">
    <property type="entry name" value="MFS_NPF1_2"/>
    <property type="match status" value="1"/>
</dbReference>
<comment type="similarity">
    <text evidence="2">Belongs to the major facilitator superfamily. Proton-dependent oligopeptide transporter (POT/PTR) (TC 2.A.17) family.</text>
</comment>
<evidence type="ECO:0000256" key="5">
    <source>
        <dbReference type="ARBA" id="ARBA00023136"/>
    </source>
</evidence>
<sequence>MDIKPEEESLLDKSPNSKKGGLKTMIFIIVNESFERLASQGLMPNMIIYLTKVYCFETATASSVLFIWSALSNGLGLFGAFLSDSYLGRFKVILLGSISSLLGMTLVWLTAMIPQLKPSACDQLKQNYSAPDASQSIPLLSSFLLISIGSGCIRPCYMAFGADQLDNKENPNNERVIQSYFNWYYASTGISTILSMTVIVYIQDHLGWSIGFGILAILMVFFALIFLAGSSLYIKVKPSESLFTGFFQVLVAAFRNRKIHWSSKKDHECYHITPDSKLLILNEDFRCLNKACIIRDPSTDLTSDGSASNPWSLCSVEQVESLKAILRVVPMWSTGLTLLLVTDQTSFLTLQASSMDRHIFSNFEIPAGSFSLFMVITLTIWVAFYDRVLSPLLAKFTGNPQGLSLVVRMGIGLIMSCIAMTFAAIIESIRLKKVTEEGIQDDPNVVVDMSAMWLVPQTVFMGLAEALNTVGQIQFFYMMFPKSMSSIAIAMYTFGMALANLFGSLLVNVVNSLTGHGSKVRWLASNLNEGHLDYYYWLLAFLNLINFFYFLHCCQSNESRRNKNVLSNEVSEQESEYRPSHSAS</sequence>
<keyword evidence="3 8" id="KW-0812">Transmembrane</keyword>
<evidence type="ECO:0000256" key="1">
    <source>
        <dbReference type="ARBA" id="ARBA00004141"/>
    </source>
</evidence>
<evidence type="ECO:0000313" key="9">
    <source>
        <dbReference type="EMBL" id="KAL3498458.1"/>
    </source>
</evidence>
<feature type="transmembrane region" description="Helical" evidence="8">
    <location>
        <begin position="136"/>
        <end position="160"/>
    </location>
</feature>
<dbReference type="GO" id="GO:0016020">
    <property type="term" value="C:membrane"/>
    <property type="evidence" value="ECO:0007669"/>
    <property type="project" value="UniProtKB-SubCell"/>
</dbReference>
<dbReference type="PANTHER" id="PTHR11654">
    <property type="entry name" value="OLIGOPEPTIDE TRANSPORTER-RELATED"/>
    <property type="match status" value="1"/>
</dbReference>
<evidence type="ECO:0000256" key="6">
    <source>
        <dbReference type="ARBA" id="ARBA00044504"/>
    </source>
</evidence>
<dbReference type="EMBL" id="JBJUIK010000017">
    <property type="protein sequence ID" value="KAL3498458.1"/>
    <property type="molecule type" value="Genomic_DNA"/>
</dbReference>
<dbReference type="Pfam" id="PF00854">
    <property type="entry name" value="PTR2"/>
    <property type="match status" value="1"/>
</dbReference>
<dbReference type="InterPro" id="IPR000109">
    <property type="entry name" value="POT_fam"/>
</dbReference>
<reference evidence="9 10" key="1">
    <citation type="submission" date="2024-11" db="EMBL/GenBank/DDBJ databases">
        <title>A near-complete genome assembly of Cinchona calisaya.</title>
        <authorList>
            <person name="Lian D.C."/>
            <person name="Zhao X.W."/>
            <person name="Wei L."/>
        </authorList>
    </citation>
    <scope>NUCLEOTIDE SEQUENCE [LARGE SCALE GENOMIC DNA]</scope>
    <source>
        <tissue evidence="9">Nenye</tissue>
    </source>
</reference>
<protein>
    <recommendedName>
        <fullName evidence="11">NPF family transporter</fullName>
    </recommendedName>
</protein>
<organism evidence="9 10">
    <name type="scientific">Cinchona calisaya</name>
    <dbReference type="NCBI Taxonomy" id="153742"/>
    <lineage>
        <taxon>Eukaryota</taxon>
        <taxon>Viridiplantae</taxon>
        <taxon>Streptophyta</taxon>
        <taxon>Embryophyta</taxon>
        <taxon>Tracheophyta</taxon>
        <taxon>Spermatophyta</taxon>
        <taxon>Magnoliopsida</taxon>
        <taxon>eudicotyledons</taxon>
        <taxon>Gunneridae</taxon>
        <taxon>Pentapetalae</taxon>
        <taxon>asterids</taxon>
        <taxon>lamiids</taxon>
        <taxon>Gentianales</taxon>
        <taxon>Rubiaceae</taxon>
        <taxon>Cinchonoideae</taxon>
        <taxon>Cinchoneae</taxon>
        <taxon>Cinchona</taxon>
    </lineage>
</organism>
<dbReference type="Gene3D" id="1.20.1250.20">
    <property type="entry name" value="MFS general substrate transporter like domains"/>
    <property type="match status" value="1"/>
</dbReference>
<evidence type="ECO:0000313" key="10">
    <source>
        <dbReference type="Proteomes" id="UP001630127"/>
    </source>
</evidence>
<evidence type="ECO:0000256" key="7">
    <source>
        <dbReference type="SAM" id="MobiDB-lite"/>
    </source>
</evidence>
<feature type="transmembrane region" description="Helical" evidence="8">
    <location>
        <begin position="46"/>
        <end position="71"/>
    </location>
</feature>
<feature type="transmembrane region" description="Helical" evidence="8">
    <location>
        <begin position="534"/>
        <end position="551"/>
    </location>
</feature>
<feature type="transmembrane region" description="Helical" evidence="8">
    <location>
        <begin position="208"/>
        <end position="234"/>
    </location>
</feature>
<feature type="region of interest" description="Disordered" evidence="7">
    <location>
        <begin position="565"/>
        <end position="584"/>
    </location>
</feature>
<evidence type="ECO:0000256" key="4">
    <source>
        <dbReference type="ARBA" id="ARBA00022989"/>
    </source>
</evidence>
<accession>A0ABD2XU92</accession>
<evidence type="ECO:0000256" key="3">
    <source>
        <dbReference type="ARBA" id="ARBA00022692"/>
    </source>
</evidence>
<dbReference type="InterPro" id="IPR036259">
    <property type="entry name" value="MFS_trans_sf"/>
</dbReference>
<feature type="compositionally biased region" description="Basic and acidic residues" evidence="7">
    <location>
        <begin position="575"/>
        <end position="584"/>
    </location>
</feature>
<feature type="transmembrane region" description="Helical" evidence="8">
    <location>
        <begin position="405"/>
        <end position="426"/>
    </location>
</feature>
<evidence type="ECO:0000256" key="8">
    <source>
        <dbReference type="SAM" id="Phobius"/>
    </source>
</evidence>
<comment type="similarity">
    <text evidence="6">Belongs to the major facilitator superfamily. Phosphate:H(+) symporter (TC 2.A.1.9) family.</text>
</comment>
<comment type="subcellular location">
    <subcellularLocation>
        <location evidence="1">Membrane</location>
        <topology evidence="1">Multi-pass membrane protein</topology>
    </subcellularLocation>
</comment>